<accession>A0ABD3CJ99</accession>
<evidence type="ECO:0000259" key="1">
    <source>
        <dbReference type="Pfam" id="PF03478"/>
    </source>
</evidence>
<dbReference type="Pfam" id="PF03478">
    <property type="entry name" value="Beta-prop_KIB1-4"/>
    <property type="match status" value="1"/>
</dbReference>
<reference evidence="3" key="1">
    <citation type="journal article" date="2024" name="IScience">
        <title>Strigolactones Initiate the Formation of Haustorium-like Structures in Castilleja.</title>
        <authorList>
            <person name="Buerger M."/>
            <person name="Peterson D."/>
            <person name="Chory J."/>
        </authorList>
    </citation>
    <scope>NUCLEOTIDE SEQUENCE [LARGE SCALE GENOMIC DNA]</scope>
</reference>
<sequence>MAFSSSSSVLLRSICPKGSIFRSTCNYHNFVKWSPVLQKNQDSSPWLMLPPEFEGGGGGTMSYKFYNLADNKVQIPSCPSDAIRHLKLTCRGSSHGWLALLRPHHDDFFLYNPITRRHIMLPSIMNLPGFPRDVRKLILSCSPDEDEESCRAVMITTRHELAFCCPGRSKEWTLLSDEKSSTTWEDCVYSAPLKLLFVITNDDKLETWDISSPPKLINITGWNRKKGYFSSSVVSRLNFFYWGAIECLVVAGEDLLLVRRYIMEEVGLDGQCYGSNLDERHPDYVAEDDPAFFEKINKCPSSCNYMTFGFDIWKHDSEEKGKFHYLDSSSLGDLALFVGKHNHGIAIKATEFPGVKPGSVYFTDGYYTGSLEGGPDDRDTFGGGGQDIGIYNYKNKTVSPCYYPCEPSSPKPNLPAPMWFFPSSTI</sequence>
<protein>
    <recommendedName>
        <fullName evidence="1">KIB1-4 beta-propeller domain-containing protein</fullName>
    </recommendedName>
</protein>
<evidence type="ECO:0000313" key="3">
    <source>
        <dbReference type="Proteomes" id="UP001632038"/>
    </source>
</evidence>
<keyword evidence="3" id="KW-1185">Reference proteome</keyword>
<organism evidence="2 3">
    <name type="scientific">Castilleja foliolosa</name>
    <dbReference type="NCBI Taxonomy" id="1961234"/>
    <lineage>
        <taxon>Eukaryota</taxon>
        <taxon>Viridiplantae</taxon>
        <taxon>Streptophyta</taxon>
        <taxon>Embryophyta</taxon>
        <taxon>Tracheophyta</taxon>
        <taxon>Spermatophyta</taxon>
        <taxon>Magnoliopsida</taxon>
        <taxon>eudicotyledons</taxon>
        <taxon>Gunneridae</taxon>
        <taxon>Pentapetalae</taxon>
        <taxon>asterids</taxon>
        <taxon>lamiids</taxon>
        <taxon>Lamiales</taxon>
        <taxon>Orobanchaceae</taxon>
        <taxon>Pedicularideae</taxon>
        <taxon>Castillejinae</taxon>
        <taxon>Castilleja</taxon>
    </lineage>
</organism>
<dbReference type="EMBL" id="JAVIJP010000034">
    <property type="protein sequence ID" value="KAL3629703.1"/>
    <property type="molecule type" value="Genomic_DNA"/>
</dbReference>
<name>A0ABD3CJ99_9LAMI</name>
<feature type="domain" description="KIB1-4 beta-propeller" evidence="1">
    <location>
        <begin position="65"/>
        <end position="392"/>
    </location>
</feature>
<dbReference type="InterPro" id="IPR050942">
    <property type="entry name" value="F-box_BR-signaling"/>
</dbReference>
<gene>
    <name evidence="2" type="ORF">CASFOL_026925</name>
</gene>
<dbReference type="PANTHER" id="PTHR44259:SF37">
    <property type="entry name" value="DUF1618 DOMAIN-CONTAINING PROTEIN"/>
    <property type="match status" value="1"/>
</dbReference>
<comment type="caution">
    <text evidence="2">The sequence shown here is derived from an EMBL/GenBank/DDBJ whole genome shotgun (WGS) entry which is preliminary data.</text>
</comment>
<evidence type="ECO:0000313" key="2">
    <source>
        <dbReference type="EMBL" id="KAL3629703.1"/>
    </source>
</evidence>
<dbReference type="InterPro" id="IPR005174">
    <property type="entry name" value="KIB1-4_b-propeller"/>
</dbReference>
<dbReference type="Proteomes" id="UP001632038">
    <property type="component" value="Unassembled WGS sequence"/>
</dbReference>
<dbReference type="PANTHER" id="PTHR44259">
    <property type="entry name" value="OS07G0183000 PROTEIN-RELATED"/>
    <property type="match status" value="1"/>
</dbReference>
<dbReference type="AlphaFoldDB" id="A0ABD3CJ99"/>
<proteinExistence type="predicted"/>